<protein>
    <submittedName>
        <fullName evidence="2">ATP-binding protein</fullName>
    </submittedName>
</protein>
<dbReference type="InterPro" id="IPR027417">
    <property type="entry name" value="P-loop_NTPase"/>
</dbReference>
<organism evidence="2 3">
    <name type="scientific">Alicyclobacillus fastidiosus</name>
    <dbReference type="NCBI Taxonomy" id="392011"/>
    <lineage>
        <taxon>Bacteria</taxon>
        <taxon>Bacillati</taxon>
        <taxon>Bacillota</taxon>
        <taxon>Bacilli</taxon>
        <taxon>Bacillales</taxon>
        <taxon>Alicyclobacillaceae</taxon>
        <taxon>Alicyclobacillus</taxon>
    </lineage>
</organism>
<dbReference type="SUPFAM" id="SSF52540">
    <property type="entry name" value="P-loop containing nucleoside triphosphate hydrolases"/>
    <property type="match status" value="1"/>
</dbReference>
<gene>
    <name evidence="2" type="ORF">KKP3000_001898</name>
</gene>
<accession>A0ABV5AKA3</accession>
<dbReference type="GO" id="GO:0005524">
    <property type="term" value="F:ATP binding"/>
    <property type="evidence" value="ECO:0007669"/>
    <property type="project" value="UniProtKB-KW"/>
</dbReference>
<dbReference type="PANTHER" id="PTHR30050">
    <property type="entry name" value="CHROMOSOMAL REPLICATION INITIATOR PROTEIN DNAA"/>
    <property type="match status" value="1"/>
</dbReference>
<name>A0ABV5AKA3_9BACL</name>
<keyword evidence="2" id="KW-0547">Nucleotide-binding</keyword>
<proteinExistence type="predicted"/>
<dbReference type="EMBL" id="JBDXSU010000026">
    <property type="protein sequence ID" value="MFB5192689.1"/>
    <property type="molecule type" value="Genomic_DNA"/>
</dbReference>
<sequence length="289" mass="32854">MDGLEKALSHLSTEKTCKTHSIVDGTPRCNWCGAEIEPMVKLMFKGREKPFGAKRCSCPEAQAYWIESDRKLEADKAAREEYDRRMVIDQLFKQSLLPSRWRDRTFDAFEVTDENRQAYNSAKAYADNFSRETKDGLILSGKVGRGKTHLVAAVGMELLSRGHSVIFGTVTGLLSQIRNTYSGSSRETEQMALKRLTGCQLLIIDDLGKEKVIDPKTPSEISWVEQTVYEIINTRYDDNKPFLITTNMNIFDLPKKYPNNGDAILSRLLEVCRGVPMDGPDWRTRGMRK</sequence>
<dbReference type="RefSeq" id="WP_275474268.1">
    <property type="nucleotide sequence ID" value="NZ_CP162940.1"/>
</dbReference>
<evidence type="ECO:0000313" key="3">
    <source>
        <dbReference type="Proteomes" id="UP001579974"/>
    </source>
</evidence>
<keyword evidence="3" id="KW-1185">Reference proteome</keyword>
<dbReference type="CDD" id="cd00009">
    <property type="entry name" value="AAA"/>
    <property type="match status" value="1"/>
</dbReference>
<dbReference type="InterPro" id="IPR002611">
    <property type="entry name" value="IstB_ATP-bd"/>
</dbReference>
<evidence type="ECO:0000259" key="1">
    <source>
        <dbReference type="Pfam" id="PF01695"/>
    </source>
</evidence>
<feature type="domain" description="IstB-like ATP-binding" evidence="1">
    <location>
        <begin position="90"/>
        <end position="286"/>
    </location>
</feature>
<comment type="caution">
    <text evidence="2">The sequence shown here is derived from an EMBL/GenBank/DDBJ whole genome shotgun (WGS) entry which is preliminary data.</text>
</comment>
<keyword evidence="2" id="KW-0067">ATP-binding</keyword>
<dbReference type="Pfam" id="PF01695">
    <property type="entry name" value="IstB_IS21"/>
    <property type="match status" value="1"/>
</dbReference>
<reference evidence="2 3" key="1">
    <citation type="journal article" date="2024" name="Int. J. Mol. Sci.">
        <title>Exploration of Alicyclobacillus spp. Genome in Search of Antibiotic Resistance.</title>
        <authorList>
            <person name="Bucka-Kolendo J."/>
            <person name="Kiousi D.E."/>
            <person name="Dekowska A."/>
            <person name="Mikolajczuk-Szczyrba A."/>
            <person name="Karadedos D.M."/>
            <person name="Michael P."/>
            <person name="Galanis A."/>
            <person name="Sokolowska B."/>
        </authorList>
    </citation>
    <scope>NUCLEOTIDE SEQUENCE [LARGE SCALE GENOMIC DNA]</scope>
    <source>
        <strain evidence="2 3">KKP 3000</strain>
    </source>
</reference>
<dbReference type="Gene3D" id="3.40.50.300">
    <property type="entry name" value="P-loop containing nucleotide triphosphate hydrolases"/>
    <property type="match status" value="1"/>
</dbReference>
<dbReference type="PANTHER" id="PTHR30050:SF4">
    <property type="entry name" value="ATP-BINDING PROTEIN RV3427C IN INSERTION SEQUENCE-RELATED"/>
    <property type="match status" value="1"/>
</dbReference>
<evidence type="ECO:0000313" key="2">
    <source>
        <dbReference type="EMBL" id="MFB5192689.1"/>
    </source>
</evidence>
<dbReference type="Proteomes" id="UP001579974">
    <property type="component" value="Unassembled WGS sequence"/>
</dbReference>